<keyword evidence="4" id="KW-1185">Reference proteome</keyword>
<dbReference type="HOGENOM" id="CLU_044590_3_0_1"/>
<dbReference type="AlphaFoldDB" id="A7S3C9"/>
<evidence type="ECO:0000313" key="4">
    <source>
        <dbReference type="Proteomes" id="UP000001593"/>
    </source>
</evidence>
<name>A7S3C9_NEMVE</name>
<organism evidence="3 4">
    <name type="scientific">Nematostella vectensis</name>
    <name type="common">Starlet sea anemone</name>
    <dbReference type="NCBI Taxonomy" id="45351"/>
    <lineage>
        <taxon>Eukaryota</taxon>
        <taxon>Metazoa</taxon>
        <taxon>Cnidaria</taxon>
        <taxon>Anthozoa</taxon>
        <taxon>Hexacorallia</taxon>
        <taxon>Actiniaria</taxon>
        <taxon>Edwardsiidae</taxon>
        <taxon>Nematostella</taxon>
    </lineage>
</organism>
<accession>A7S3C9</accession>
<reference evidence="3 4" key="1">
    <citation type="journal article" date="2007" name="Science">
        <title>Sea anemone genome reveals ancestral eumetazoan gene repertoire and genomic organization.</title>
        <authorList>
            <person name="Putnam N.H."/>
            <person name="Srivastava M."/>
            <person name="Hellsten U."/>
            <person name="Dirks B."/>
            <person name="Chapman J."/>
            <person name="Salamov A."/>
            <person name="Terry A."/>
            <person name="Shapiro H."/>
            <person name="Lindquist E."/>
            <person name="Kapitonov V.V."/>
            <person name="Jurka J."/>
            <person name="Genikhovich G."/>
            <person name="Grigoriev I.V."/>
            <person name="Lucas S.M."/>
            <person name="Steele R.E."/>
            <person name="Finnerty J.R."/>
            <person name="Technau U."/>
            <person name="Martindale M.Q."/>
            <person name="Rokhsar D.S."/>
        </authorList>
    </citation>
    <scope>NUCLEOTIDE SEQUENCE [LARGE SCALE GENOMIC DNA]</scope>
    <source>
        <strain evidence="4">CH2 X CH6</strain>
    </source>
</reference>
<feature type="domain" description="Amidohydrolase-related" evidence="2">
    <location>
        <begin position="15"/>
        <end position="267"/>
    </location>
</feature>
<dbReference type="Gene3D" id="3.20.20.140">
    <property type="entry name" value="Metal-dependent hydrolases"/>
    <property type="match status" value="1"/>
</dbReference>
<dbReference type="Pfam" id="PF04909">
    <property type="entry name" value="Amidohydro_2"/>
    <property type="match status" value="1"/>
</dbReference>
<gene>
    <name evidence="3" type="ORF">NEMVEDRAFT_v1g103208</name>
</gene>
<dbReference type="InterPro" id="IPR052350">
    <property type="entry name" value="Metallo-dep_Lactonases"/>
</dbReference>
<dbReference type="PANTHER" id="PTHR43569">
    <property type="entry name" value="AMIDOHYDROLASE"/>
    <property type="match status" value="1"/>
</dbReference>
<comment type="similarity">
    <text evidence="1">Belongs to the metallo-dependent hydrolases superfamily.</text>
</comment>
<sequence length="270" mass="31368">MWDNKTFYYPWPGKELKDIYRPFSLEDLEEELTETPVRKAMFIQVNQTYEETDWILNLPDVNGTLEGIVGWVDLQDPKLESILERYKKFPKFRGVRNILEGEPDNAWLERPEVLRGLGILEKKGLTFDLLIRERHFQIANDVVKKFPRLKFMIDHIAKPNIKEGAIDSWKAGITELAKNPNVFCKISGMVTEADLCNWTKDDLKPYHVLSVFGTDRCVYGSDWPVCKVAGASYVGVFKAYTEIIADHVTKEERDAILCKNGRRFYNLDRL</sequence>
<dbReference type="GO" id="GO:0016787">
    <property type="term" value="F:hydrolase activity"/>
    <property type="evidence" value="ECO:0007669"/>
    <property type="project" value="InterPro"/>
</dbReference>
<dbReference type="eggNOG" id="ENOG502RZT7">
    <property type="taxonomic scope" value="Eukaryota"/>
</dbReference>
<evidence type="ECO:0000313" key="3">
    <source>
        <dbReference type="EMBL" id="EDO41751.1"/>
    </source>
</evidence>
<dbReference type="PANTHER" id="PTHR43569:SF2">
    <property type="entry name" value="AMIDOHYDROLASE-RELATED DOMAIN-CONTAINING PROTEIN"/>
    <property type="match status" value="1"/>
</dbReference>
<dbReference type="Proteomes" id="UP000001593">
    <property type="component" value="Unassembled WGS sequence"/>
</dbReference>
<evidence type="ECO:0000256" key="1">
    <source>
        <dbReference type="ARBA" id="ARBA00038310"/>
    </source>
</evidence>
<dbReference type="EMBL" id="DS469573">
    <property type="protein sequence ID" value="EDO41751.1"/>
    <property type="molecule type" value="Genomic_DNA"/>
</dbReference>
<dbReference type="SUPFAM" id="SSF51556">
    <property type="entry name" value="Metallo-dependent hydrolases"/>
    <property type="match status" value="1"/>
</dbReference>
<dbReference type="InParanoid" id="A7S3C9"/>
<dbReference type="InterPro" id="IPR006680">
    <property type="entry name" value="Amidohydro-rel"/>
</dbReference>
<proteinExistence type="inferred from homology"/>
<dbReference type="InterPro" id="IPR032466">
    <property type="entry name" value="Metal_Hydrolase"/>
</dbReference>
<dbReference type="STRING" id="45351.A7S3C9"/>
<evidence type="ECO:0000259" key="2">
    <source>
        <dbReference type="Pfam" id="PF04909"/>
    </source>
</evidence>
<dbReference type="PhylomeDB" id="A7S3C9"/>
<dbReference type="OMA" id="DWPVCLV"/>
<protein>
    <recommendedName>
        <fullName evidence="2">Amidohydrolase-related domain-containing protein</fullName>
    </recommendedName>
</protein>